<sequence length="649" mass="71523">MINIFHEVVAFAGRLWWADLGWGVVSADPFSDRPELRFIELPRGSVLQVPTTGQELSAMMVAQGMYRRIGVSEGRLRYVEVSQEKPFVLSSFTLDDDCCCWMLEHQVMLGRLLENVDQWKEKIPWIAAIDPLNASVMCVIVGDHVLAVDMDSREVVGCSHLGDFEYQQRTICFGSFLPCVLPSWLGSSRIPSAAPALRRRGGRDRAATLSTAAPPSRTPMPWAMIYHAPVVRSTAPRATLLLAEPPCASDLLVPDHLFDRRPGPDPDDGDKVGLLGGMVCATMGEGLLLLGYLDSHVTAPVIDMERGLINADMDPDITRLVCNPISGELFRLPDIDGTKRTLRCRPNAGLLTRSAAGHGPPFEYAVALLNEDITIRGIGGLRSFFTMRRFLSRTGEWEKLAVGLSCRLPSPEEDGDAVAFDGRLWWVDPTWGAISADPFSDRPELRFVELPADSVWPVPPSTDLIIQPLGMYRRIGVSEGRLRYVELPEKYPFVLSSFALDDDGSSWTLEHRVALGPLCREINGGGRRPLKQDTLRIGAINPVISSVICVLVGKRAVAVDLEMGKVLGSSPIDESEGPPWAIATVLKPCLLPPWLASFQIPTAGFMKTIDRCFTGIRKLMNGSLVNSRFGKLGEERFGPRNLPSVLFRE</sequence>
<feature type="domain" description="DUF1618" evidence="2">
    <location>
        <begin position="17"/>
        <end position="129"/>
    </location>
</feature>
<dbReference type="STRING" id="77586.A0A0D9WEB4"/>
<reference evidence="3 4" key="1">
    <citation type="submission" date="2012-08" db="EMBL/GenBank/DDBJ databases">
        <title>Oryza genome evolution.</title>
        <authorList>
            <person name="Wing R.A."/>
        </authorList>
    </citation>
    <scope>NUCLEOTIDE SEQUENCE</scope>
</reference>
<feature type="domain" description="DUF1618" evidence="2">
    <location>
        <begin position="426"/>
        <end position="519"/>
    </location>
</feature>
<evidence type="ECO:0000313" key="4">
    <source>
        <dbReference type="Proteomes" id="UP000032180"/>
    </source>
</evidence>
<dbReference type="InterPro" id="IPR011676">
    <property type="entry name" value="DUF1618"/>
</dbReference>
<dbReference type="HOGENOM" id="CLU_004202_0_0_1"/>
<evidence type="ECO:0000313" key="3">
    <source>
        <dbReference type="EnsemblPlants" id="LPERR05G07190.1"/>
    </source>
</evidence>
<dbReference type="Pfam" id="PF07762">
    <property type="entry name" value="DUF1618"/>
    <property type="match status" value="2"/>
</dbReference>
<evidence type="ECO:0000259" key="2">
    <source>
        <dbReference type="Pfam" id="PF07762"/>
    </source>
</evidence>
<feature type="signal peptide" evidence="1">
    <location>
        <begin position="1"/>
        <end position="27"/>
    </location>
</feature>
<proteinExistence type="predicted"/>
<organism evidence="3 4">
    <name type="scientific">Leersia perrieri</name>
    <dbReference type="NCBI Taxonomy" id="77586"/>
    <lineage>
        <taxon>Eukaryota</taxon>
        <taxon>Viridiplantae</taxon>
        <taxon>Streptophyta</taxon>
        <taxon>Embryophyta</taxon>
        <taxon>Tracheophyta</taxon>
        <taxon>Spermatophyta</taxon>
        <taxon>Magnoliopsida</taxon>
        <taxon>Liliopsida</taxon>
        <taxon>Poales</taxon>
        <taxon>Poaceae</taxon>
        <taxon>BOP clade</taxon>
        <taxon>Oryzoideae</taxon>
        <taxon>Oryzeae</taxon>
        <taxon>Oryzinae</taxon>
        <taxon>Leersia</taxon>
    </lineage>
</organism>
<keyword evidence="1" id="KW-0732">Signal</keyword>
<dbReference type="PANTHER" id="PTHR33086:SF98">
    <property type="entry name" value="OS05G0468200 PROTEIN"/>
    <property type="match status" value="1"/>
</dbReference>
<protein>
    <recommendedName>
        <fullName evidence="2">DUF1618 domain-containing protein</fullName>
    </recommendedName>
</protein>
<name>A0A0D9WEB4_9ORYZ</name>
<dbReference type="PANTHER" id="PTHR33086">
    <property type="entry name" value="OS05G0468200 PROTEIN-RELATED"/>
    <property type="match status" value="1"/>
</dbReference>
<dbReference type="Gramene" id="LPERR05G07190.1">
    <property type="protein sequence ID" value="LPERR05G07190.1"/>
    <property type="gene ID" value="LPERR05G07190"/>
</dbReference>
<reference evidence="3" key="3">
    <citation type="submission" date="2015-04" db="UniProtKB">
        <authorList>
            <consortium name="EnsemblPlants"/>
        </authorList>
    </citation>
    <scope>IDENTIFICATION</scope>
</reference>
<reference evidence="4" key="2">
    <citation type="submission" date="2013-12" db="EMBL/GenBank/DDBJ databases">
        <authorList>
            <person name="Yu Y."/>
            <person name="Lee S."/>
            <person name="de Baynast K."/>
            <person name="Wissotski M."/>
            <person name="Liu L."/>
            <person name="Talag J."/>
            <person name="Goicoechea J."/>
            <person name="Angelova A."/>
            <person name="Jetty R."/>
            <person name="Kudrna D."/>
            <person name="Golser W."/>
            <person name="Rivera L."/>
            <person name="Zhang J."/>
            <person name="Wing R."/>
        </authorList>
    </citation>
    <scope>NUCLEOTIDE SEQUENCE</scope>
</reference>
<dbReference type="AlphaFoldDB" id="A0A0D9WEB4"/>
<keyword evidence="4" id="KW-1185">Reference proteome</keyword>
<feature type="chain" id="PRO_5002348535" description="DUF1618 domain-containing protein" evidence="1">
    <location>
        <begin position="28"/>
        <end position="649"/>
    </location>
</feature>
<accession>A0A0D9WEB4</accession>
<dbReference type="Proteomes" id="UP000032180">
    <property type="component" value="Chromosome 5"/>
</dbReference>
<evidence type="ECO:0000256" key="1">
    <source>
        <dbReference type="SAM" id="SignalP"/>
    </source>
</evidence>
<dbReference type="eggNOG" id="ENOG502RRT5">
    <property type="taxonomic scope" value="Eukaryota"/>
</dbReference>
<dbReference type="EnsemblPlants" id="LPERR05G07190.1">
    <property type="protein sequence ID" value="LPERR05G07190.1"/>
    <property type="gene ID" value="LPERR05G07190"/>
</dbReference>